<protein>
    <submittedName>
        <fullName evidence="2">NAD(P)H-binding protein</fullName>
    </submittedName>
</protein>
<keyword evidence="3" id="KW-1185">Reference proteome</keyword>
<feature type="domain" description="NAD(P)-binding" evidence="1">
    <location>
        <begin position="7"/>
        <end position="173"/>
    </location>
</feature>
<dbReference type="InterPro" id="IPR016040">
    <property type="entry name" value="NAD(P)-bd_dom"/>
</dbReference>
<evidence type="ECO:0000313" key="2">
    <source>
        <dbReference type="EMBL" id="KAB2348566.1"/>
    </source>
</evidence>
<dbReference type="SUPFAM" id="SSF51735">
    <property type="entry name" value="NAD(P)-binding Rossmann-fold domains"/>
    <property type="match status" value="1"/>
</dbReference>
<dbReference type="PANTHER" id="PTHR43162">
    <property type="match status" value="1"/>
</dbReference>
<dbReference type="Proteomes" id="UP000468735">
    <property type="component" value="Unassembled WGS sequence"/>
</dbReference>
<dbReference type="EMBL" id="WBMT01000007">
    <property type="protein sequence ID" value="KAB2348566.1"/>
    <property type="molecule type" value="Genomic_DNA"/>
</dbReference>
<comment type="caution">
    <text evidence="2">The sequence shown here is derived from an EMBL/GenBank/DDBJ whole genome shotgun (WGS) entry which is preliminary data.</text>
</comment>
<dbReference type="AlphaFoldDB" id="A0A6H9Z2R2"/>
<dbReference type="RefSeq" id="WP_151561294.1">
    <property type="nucleotide sequence ID" value="NZ_WBMT01000007.1"/>
</dbReference>
<dbReference type="PANTHER" id="PTHR43162:SF1">
    <property type="entry name" value="PRESTALK A DIFFERENTIATION PROTEIN A"/>
    <property type="match status" value="1"/>
</dbReference>
<dbReference type="Pfam" id="PF13460">
    <property type="entry name" value="NAD_binding_10"/>
    <property type="match status" value="1"/>
</dbReference>
<evidence type="ECO:0000313" key="3">
    <source>
        <dbReference type="Proteomes" id="UP000468735"/>
    </source>
</evidence>
<organism evidence="2 3">
    <name type="scientific">Actinomadura rudentiformis</name>
    <dbReference type="NCBI Taxonomy" id="359158"/>
    <lineage>
        <taxon>Bacteria</taxon>
        <taxon>Bacillati</taxon>
        <taxon>Actinomycetota</taxon>
        <taxon>Actinomycetes</taxon>
        <taxon>Streptosporangiales</taxon>
        <taxon>Thermomonosporaceae</taxon>
        <taxon>Actinomadura</taxon>
    </lineage>
</organism>
<sequence length="301" mass="32292">MTILVTGATGNIGRLVVERLVRSGASVRAMTRSPATAAFPPTTDIVKGDLHDPRSLTEALRGVERMYLFPVPETARQVVAAAKQAGVRRVVVLSSGAVTGGYDTDFHLPVEQAVEESGLDWTHVRPGEFMLNKLWLWGPSIRSELVVRDPHPDVAWFPVHEGDIADVAAAALLEDGHAGAAYDLNGPELISHRDQVRAISAAIGQEIRLEQVTPAEAREIYRRQGGFAAANADFLLGFEDYSGNDSDPSAVEAFQAPEILPTAESVTGKPARTFAQWAHDHAEAFRRPGPLPTGQGPTGAP</sequence>
<dbReference type="Gene3D" id="3.40.50.720">
    <property type="entry name" value="NAD(P)-binding Rossmann-like Domain"/>
    <property type="match status" value="1"/>
</dbReference>
<evidence type="ECO:0000259" key="1">
    <source>
        <dbReference type="Pfam" id="PF13460"/>
    </source>
</evidence>
<reference evidence="2 3" key="1">
    <citation type="submission" date="2019-09" db="EMBL/GenBank/DDBJ databases">
        <title>Actinomadura physcomitrii sp. nov., a novel actinomycete isolated from moss [Physcomitrium sphaericum (Ludw) Fuernr].</title>
        <authorList>
            <person name="Zhuang X."/>
            <person name="Liu C."/>
        </authorList>
    </citation>
    <scope>NUCLEOTIDE SEQUENCE [LARGE SCALE GENOMIC DNA]</scope>
    <source>
        <strain evidence="2 3">HMC1</strain>
    </source>
</reference>
<dbReference type="Gene3D" id="3.90.25.10">
    <property type="entry name" value="UDP-galactose 4-epimerase, domain 1"/>
    <property type="match status" value="1"/>
</dbReference>
<accession>A0A6H9Z2R2</accession>
<dbReference type="OrthoDB" id="4457504at2"/>
<name>A0A6H9Z2R2_9ACTN</name>
<dbReference type="InterPro" id="IPR051604">
    <property type="entry name" value="Ergot_Alk_Oxidoreductase"/>
</dbReference>
<gene>
    <name evidence="2" type="ORF">F8566_17490</name>
</gene>
<dbReference type="InterPro" id="IPR036291">
    <property type="entry name" value="NAD(P)-bd_dom_sf"/>
</dbReference>
<proteinExistence type="predicted"/>